<evidence type="ECO:0008006" key="3">
    <source>
        <dbReference type="Google" id="ProtNLM"/>
    </source>
</evidence>
<organism evidence="1 2">
    <name type="scientific">Hungatella hominis</name>
    <dbReference type="NCBI Taxonomy" id="2763050"/>
    <lineage>
        <taxon>Bacteria</taxon>
        <taxon>Bacillati</taxon>
        <taxon>Bacillota</taxon>
        <taxon>Clostridia</taxon>
        <taxon>Lachnospirales</taxon>
        <taxon>Lachnospiraceae</taxon>
        <taxon>Hungatella</taxon>
    </lineage>
</organism>
<sequence>MVQAILDGRKTVTRRIIKNIPEGTHRIERDHEKWIACFGAYDAGIFYDYEKPIRPQPYKAGDILYVRESYCPNYFDTSIAVGLKYNRHAYKADYHKETIGHIVPEPKWKPSIHMPKEAARIFLRVVSVHTERLQEITAEQATREGIKLEFPPFQVDEFIDIWNSTVKKADFDRYSWLANPWVWVIEFERCEKPVEYSPW</sequence>
<name>A0ABR7HGT1_9FIRM</name>
<evidence type="ECO:0000313" key="1">
    <source>
        <dbReference type="EMBL" id="MBC5712350.1"/>
    </source>
</evidence>
<comment type="caution">
    <text evidence="1">The sequence shown here is derived from an EMBL/GenBank/DDBJ whole genome shotgun (WGS) entry which is preliminary data.</text>
</comment>
<gene>
    <name evidence="1" type="ORF">H8S75_31065</name>
</gene>
<proteinExistence type="predicted"/>
<evidence type="ECO:0000313" key="2">
    <source>
        <dbReference type="Proteomes" id="UP000634672"/>
    </source>
</evidence>
<reference evidence="1 2" key="1">
    <citation type="submission" date="2020-08" db="EMBL/GenBank/DDBJ databases">
        <title>Genome public.</title>
        <authorList>
            <person name="Liu C."/>
            <person name="Sun Q."/>
        </authorList>
    </citation>
    <scope>NUCLEOTIDE SEQUENCE [LARGE SCALE GENOMIC DNA]</scope>
    <source>
        <strain evidence="1 2">NSJ-66</strain>
    </source>
</reference>
<keyword evidence="2" id="KW-1185">Reference proteome</keyword>
<dbReference type="EMBL" id="JACOPB010000032">
    <property type="protein sequence ID" value="MBC5712350.1"/>
    <property type="molecule type" value="Genomic_DNA"/>
</dbReference>
<protein>
    <recommendedName>
        <fullName evidence="3">ASCH domain-containing protein</fullName>
    </recommendedName>
</protein>
<accession>A0ABR7HGT1</accession>
<dbReference type="Proteomes" id="UP000634672">
    <property type="component" value="Unassembled WGS sequence"/>
</dbReference>